<feature type="transmembrane region" description="Helical" evidence="1">
    <location>
        <begin position="36"/>
        <end position="55"/>
    </location>
</feature>
<name>A0A7W8DLP3_9BACT</name>
<evidence type="ECO:0000313" key="2">
    <source>
        <dbReference type="EMBL" id="MBB5034594.1"/>
    </source>
</evidence>
<feature type="transmembrane region" description="Helical" evidence="1">
    <location>
        <begin position="105"/>
        <end position="123"/>
    </location>
</feature>
<dbReference type="EMBL" id="JACHIG010000010">
    <property type="protein sequence ID" value="MBB5034594.1"/>
    <property type="molecule type" value="Genomic_DNA"/>
</dbReference>
<organism evidence="2 3">
    <name type="scientific">Prosthecobacter vanneervenii</name>
    <dbReference type="NCBI Taxonomy" id="48466"/>
    <lineage>
        <taxon>Bacteria</taxon>
        <taxon>Pseudomonadati</taxon>
        <taxon>Verrucomicrobiota</taxon>
        <taxon>Verrucomicrobiia</taxon>
        <taxon>Verrucomicrobiales</taxon>
        <taxon>Verrucomicrobiaceae</taxon>
        <taxon>Prosthecobacter</taxon>
    </lineage>
</organism>
<keyword evidence="1" id="KW-0472">Membrane</keyword>
<comment type="caution">
    <text evidence="2">The sequence shown here is derived from an EMBL/GenBank/DDBJ whole genome shotgun (WGS) entry which is preliminary data.</text>
</comment>
<protein>
    <submittedName>
        <fullName evidence="2">Uncharacterized protein</fullName>
    </submittedName>
</protein>
<feature type="transmembrane region" description="Helical" evidence="1">
    <location>
        <begin position="12"/>
        <end position="30"/>
    </location>
</feature>
<evidence type="ECO:0000256" key="1">
    <source>
        <dbReference type="SAM" id="Phobius"/>
    </source>
</evidence>
<proteinExistence type="predicted"/>
<keyword evidence="1" id="KW-1133">Transmembrane helix</keyword>
<keyword evidence="3" id="KW-1185">Reference proteome</keyword>
<dbReference type="AlphaFoldDB" id="A0A7W8DLP3"/>
<sequence length="148" mass="16718">MTRFPQMRRLIRATAIAAPCLLFLSFLLFARGLRLWSGLVFLLAFILFFAFPPFLTVPQNTQPDSAPGGWIARFSKYAVLMWVISQPEFTAFENRVMKGGALWDWRLITPLAVLTGYVIYLGLSRVSGITDRAIYHYLDAAAVPKQEG</sequence>
<dbReference type="RefSeq" id="WP_184342556.1">
    <property type="nucleotide sequence ID" value="NZ_JACHIG010000010.1"/>
</dbReference>
<accession>A0A7W8DLP3</accession>
<keyword evidence="1" id="KW-0812">Transmembrane</keyword>
<gene>
    <name evidence="2" type="ORF">HNQ65_004199</name>
</gene>
<evidence type="ECO:0000313" key="3">
    <source>
        <dbReference type="Proteomes" id="UP000590740"/>
    </source>
</evidence>
<dbReference type="Proteomes" id="UP000590740">
    <property type="component" value="Unassembled WGS sequence"/>
</dbReference>
<reference evidence="2 3" key="1">
    <citation type="submission" date="2020-08" db="EMBL/GenBank/DDBJ databases">
        <title>Genomic Encyclopedia of Type Strains, Phase IV (KMG-IV): sequencing the most valuable type-strain genomes for metagenomic binning, comparative biology and taxonomic classification.</title>
        <authorList>
            <person name="Goeker M."/>
        </authorList>
    </citation>
    <scope>NUCLEOTIDE SEQUENCE [LARGE SCALE GENOMIC DNA]</scope>
    <source>
        <strain evidence="2 3">DSM 12252</strain>
    </source>
</reference>